<name>A0A0A8Y3M1_ARUDO</name>
<proteinExistence type="predicted"/>
<accession>A0A0A8Y3M1</accession>
<sequence length="51" mass="5883">MFRNKKRALLSLTRRKCVKAIIAFKYKALRIHPAVACTHSCTLNFSHSCTF</sequence>
<dbReference type="EMBL" id="GBRH01277471">
    <property type="protein sequence ID" value="JAD20424.1"/>
    <property type="molecule type" value="Transcribed_RNA"/>
</dbReference>
<organism evidence="1">
    <name type="scientific">Arundo donax</name>
    <name type="common">Giant reed</name>
    <name type="synonym">Donax arundinaceus</name>
    <dbReference type="NCBI Taxonomy" id="35708"/>
    <lineage>
        <taxon>Eukaryota</taxon>
        <taxon>Viridiplantae</taxon>
        <taxon>Streptophyta</taxon>
        <taxon>Embryophyta</taxon>
        <taxon>Tracheophyta</taxon>
        <taxon>Spermatophyta</taxon>
        <taxon>Magnoliopsida</taxon>
        <taxon>Liliopsida</taxon>
        <taxon>Poales</taxon>
        <taxon>Poaceae</taxon>
        <taxon>PACMAD clade</taxon>
        <taxon>Arundinoideae</taxon>
        <taxon>Arundineae</taxon>
        <taxon>Arundo</taxon>
    </lineage>
</organism>
<protein>
    <submittedName>
        <fullName evidence="1">Uncharacterized protein</fullName>
    </submittedName>
</protein>
<dbReference type="AlphaFoldDB" id="A0A0A8Y3M1"/>
<reference evidence="1" key="2">
    <citation type="journal article" date="2015" name="Data Brief">
        <title>Shoot transcriptome of the giant reed, Arundo donax.</title>
        <authorList>
            <person name="Barrero R.A."/>
            <person name="Guerrero F.D."/>
            <person name="Moolhuijzen P."/>
            <person name="Goolsby J.A."/>
            <person name="Tidwell J."/>
            <person name="Bellgard S.E."/>
            <person name="Bellgard M.I."/>
        </authorList>
    </citation>
    <scope>NUCLEOTIDE SEQUENCE</scope>
    <source>
        <tissue evidence="1">Shoot tissue taken approximately 20 cm above the soil surface</tissue>
    </source>
</reference>
<reference evidence="1" key="1">
    <citation type="submission" date="2014-09" db="EMBL/GenBank/DDBJ databases">
        <authorList>
            <person name="Magalhaes I.L.F."/>
            <person name="Oliveira U."/>
            <person name="Santos F.R."/>
            <person name="Vidigal T.H.D.A."/>
            <person name="Brescovit A.D."/>
            <person name="Santos A.J."/>
        </authorList>
    </citation>
    <scope>NUCLEOTIDE SEQUENCE</scope>
    <source>
        <tissue evidence="1">Shoot tissue taken approximately 20 cm above the soil surface</tissue>
    </source>
</reference>
<evidence type="ECO:0000313" key="1">
    <source>
        <dbReference type="EMBL" id="JAD20424.1"/>
    </source>
</evidence>